<evidence type="ECO:0000313" key="3">
    <source>
        <dbReference type="Proteomes" id="UP000050920"/>
    </source>
</evidence>
<sequence length="159" mass="17140">MIGLVVILSLALAGCALFQDHSDQTSEKTVQTAKTAVTAVSTVHTTDYYGRWVSDSPQVALYLSANQKMAYFQSGQKTITGKYSLKTSKNETATLTQIKFGNAELSLANATSMTLTHNDTTIKLTKDTSWSPHNGEISTDAKVALKSSSLAPAFRETNN</sequence>
<keyword evidence="3" id="KW-1185">Reference proteome</keyword>
<comment type="caution">
    <text evidence="2">The sequence shown here is derived from an EMBL/GenBank/DDBJ whole genome shotgun (WGS) entry which is preliminary data.</text>
</comment>
<dbReference type="EMBL" id="AYGX02000046">
    <property type="protein sequence ID" value="KRO28353.1"/>
    <property type="molecule type" value="Genomic_DNA"/>
</dbReference>
<keyword evidence="1" id="KW-0732">Signal</keyword>
<evidence type="ECO:0000256" key="1">
    <source>
        <dbReference type="SAM" id="SignalP"/>
    </source>
</evidence>
<proteinExistence type="predicted"/>
<feature type="chain" id="PRO_5006421218" description="Lipoprotein" evidence="1">
    <location>
        <begin position="19"/>
        <end position="159"/>
    </location>
</feature>
<evidence type="ECO:0000313" key="2">
    <source>
        <dbReference type="EMBL" id="KRO28353.1"/>
    </source>
</evidence>
<name>A0A0R2NRL4_9LACO</name>
<dbReference type="Proteomes" id="UP000050920">
    <property type="component" value="Unassembled WGS sequence"/>
</dbReference>
<protein>
    <recommendedName>
        <fullName evidence="4">Lipoprotein</fullName>
    </recommendedName>
</protein>
<gene>
    <name evidence="2" type="ORF">DY78_GL002484</name>
</gene>
<feature type="signal peptide" evidence="1">
    <location>
        <begin position="1"/>
        <end position="18"/>
    </location>
</feature>
<dbReference type="AlphaFoldDB" id="A0A0R2NRL4"/>
<evidence type="ECO:0008006" key="4">
    <source>
        <dbReference type="Google" id="ProtNLM"/>
    </source>
</evidence>
<accession>A0A0R2NRL4</accession>
<organism evidence="2 3">
    <name type="scientific">Lactiplantibacillus fabifermentans DSM 21115</name>
    <dbReference type="NCBI Taxonomy" id="1413187"/>
    <lineage>
        <taxon>Bacteria</taxon>
        <taxon>Bacillati</taxon>
        <taxon>Bacillota</taxon>
        <taxon>Bacilli</taxon>
        <taxon>Lactobacillales</taxon>
        <taxon>Lactobacillaceae</taxon>
        <taxon>Lactiplantibacillus</taxon>
    </lineage>
</organism>
<reference evidence="2 3" key="1">
    <citation type="journal article" date="2015" name="Genome Announc.">
        <title>Expanding the biotechnology potential of lactobacilli through comparative genomics of 213 strains and associated genera.</title>
        <authorList>
            <person name="Sun Z."/>
            <person name="Harris H.M."/>
            <person name="McCann A."/>
            <person name="Guo C."/>
            <person name="Argimon S."/>
            <person name="Zhang W."/>
            <person name="Yang X."/>
            <person name="Jeffery I.B."/>
            <person name="Cooney J.C."/>
            <person name="Kagawa T.F."/>
            <person name="Liu W."/>
            <person name="Song Y."/>
            <person name="Salvetti E."/>
            <person name="Wrobel A."/>
            <person name="Rasinkangas P."/>
            <person name="Parkhill J."/>
            <person name="Rea M.C."/>
            <person name="O'Sullivan O."/>
            <person name="Ritari J."/>
            <person name="Douillard F.P."/>
            <person name="Paul Ross R."/>
            <person name="Yang R."/>
            <person name="Briner A.E."/>
            <person name="Felis G.E."/>
            <person name="de Vos W.M."/>
            <person name="Barrangou R."/>
            <person name="Klaenhammer T.R."/>
            <person name="Caufield P.W."/>
            <person name="Cui Y."/>
            <person name="Zhang H."/>
            <person name="O'Toole P.W."/>
        </authorList>
    </citation>
    <scope>NUCLEOTIDE SEQUENCE [LARGE SCALE GENOMIC DNA]</scope>
    <source>
        <strain evidence="2 3">DSM 21115</strain>
    </source>
</reference>